<dbReference type="EMBL" id="CACSIP010000016">
    <property type="protein sequence ID" value="CAA0118529.1"/>
    <property type="molecule type" value="Genomic_DNA"/>
</dbReference>
<dbReference type="AlphaFoldDB" id="A0A5S9QIE8"/>
<evidence type="ECO:0000313" key="3">
    <source>
        <dbReference type="Proteomes" id="UP000430146"/>
    </source>
</evidence>
<keyword evidence="3" id="KW-1185">Reference proteome</keyword>
<accession>A0A5S9QIE8</accession>
<name>A0A5S9QIE8_MYCVN</name>
<reference evidence="2 3" key="1">
    <citation type="submission" date="2019-11" db="EMBL/GenBank/DDBJ databases">
        <authorList>
            <person name="Holert J."/>
        </authorList>
    </citation>
    <scope>NUCLEOTIDE SEQUENCE [LARGE SCALE GENOMIC DNA]</scope>
    <source>
        <strain evidence="2">BC8_1</strain>
    </source>
</reference>
<protein>
    <submittedName>
        <fullName evidence="2">Uncharacterized protein</fullName>
    </submittedName>
</protein>
<gene>
    <name evidence="2" type="ORF">AELLOGFF_04091</name>
</gene>
<evidence type="ECO:0000313" key="2">
    <source>
        <dbReference type="EMBL" id="CAA0118529.1"/>
    </source>
</evidence>
<feature type="region of interest" description="Disordered" evidence="1">
    <location>
        <begin position="89"/>
        <end position="112"/>
    </location>
</feature>
<evidence type="ECO:0000256" key="1">
    <source>
        <dbReference type="SAM" id="MobiDB-lite"/>
    </source>
</evidence>
<sequence>MSNHADIREICAAQIRYALIMAQDNGSGVNAVGYYDDEFVRCRRAMAAGKAAVHHSAGPDGGWLVTPALGVGGPNCCRHIDVGGVRPSAQGGLAAGRPPGPLGGVRLLERGP</sequence>
<dbReference type="Proteomes" id="UP000430146">
    <property type="component" value="Unassembled WGS sequence"/>
</dbReference>
<proteinExistence type="predicted"/>
<organism evidence="2 3">
    <name type="scientific">Mycolicibacterium vanbaalenii</name>
    <name type="common">Mycobacterium vanbaalenii</name>
    <dbReference type="NCBI Taxonomy" id="110539"/>
    <lineage>
        <taxon>Bacteria</taxon>
        <taxon>Bacillati</taxon>
        <taxon>Actinomycetota</taxon>
        <taxon>Actinomycetes</taxon>
        <taxon>Mycobacteriales</taxon>
        <taxon>Mycobacteriaceae</taxon>
        <taxon>Mycolicibacterium</taxon>
    </lineage>
</organism>